<keyword evidence="3 5" id="KW-0238">DNA-binding</keyword>
<name>A0ABS1PUI9_9ACTN</name>
<keyword evidence="2" id="KW-0229">DNA integration</keyword>
<dbReference type="RefSeq" id="WP_201853947.1">
    <property type="nucleotide sequence ID" value="NZ_JAERRG010000011.1"/>
</dbReference>
<dbReference type="InterPro" id="IPR050090">
    <property type="entry name" value="Tyrosine_recombinase_XerCD"/>
</dbReference>
<dbReference type="EMBL" id="JAERRG010000011">
    <property type="protein sequence ID" value="MBL1116078.1"/>
    <property type="molecule type" value="Genomic_DNA"/>
</dbReference>
<feature type="domain" description="Tyr recombinase" evidence="7">
    <location>
        <begin position="121"/>
        <end position="317"/>
    </location>
</feature>
<comment type="caution">
    <text evidence="9">The sequence shown here is derived from an EMBL/GenBank/DDBJ whole genome shotgun (WGS) entry which is preliminary data.</text>
</comment>
<feature type="domain" description="Core-binding (CB)" evidence="8">
    <location>
        <begin position="18"/>
        <end position="100"/>
    </location>
</feature>
<dbReference type="SUPFAM" id="SSF56349">
    <property type="entry name" value="DNA breaking-rejoining enzymes"/>
    <property type="match status" value="1"/>
</dbReference>
<dbReference type="Proteomes" id="UP000621510">
    <property type="component" value="Unassembled WGS sequence"/>
</dbReference>
<dbReference type="Gene3D" id="1.10.150.130">
    <property type="match status" value="1"/>
</dbReference>
<dbReference type="PANTHER" id="PTHR30349">
    <property type="entry name" value="PHAGE INTEGRASE-RELATED"/>
    <property type="match status" value="1"/>
</dbReference>
<dbReference type="InterPro" id="IPR044068">
    <property type="entry name" value="CB"/>
</dbReference>
<dbReference type="Gene3D" id="1.10.443.10">
    <property type="entry name" value="Intergrase catalytic core"/>
    <property type="match status" value="1"/>
</dbReference>
<evidence type="ECO:0000259" key="8">
    <source>
        <dbReference type="PROSITE" id="PS51900"/>
    </source>
</evidence>
<evidence type="ECO:0000313" key="9">
    <source>
        <dbReference type="EMBL" id="MBL1116078.1"/>
    </source>
</evidence>
<comment type="similarity">
    <text evidence="1">Belongs to the 'phage' integrase family.</text>
</comment>
<keyword evidence="4" id="KW-0233">DNA recombination</keyword>
<evidence type="ECO:0000256" key="2">
    <source>
        <dbReference type="ARBA" id="ARBA00022908"/>
    </source>
</evidence>
<evidence type="ECO:0000256" key="6">
    <source>
        <dbReference type="SAM" id="MobiDB-lite"/>
    </source>
</evidence>
<sequence length="416" mass="45854">MQRLVASDGEGFFADPSQTVGDYLTAWLQAKAITLKPTTMARYRAYVQADLVPALGHIKLDDLGYAHIAAFVRNQFAHGRGPVTVHRILATLSSALGEAVRHHRLDRNPARPTIIPRPAAAERHIWTVQEALAFLRYSHTVDPLMADLVELLIGTGIRKGEALGLRWEDVHLDERVLYIRRTLSAIDNNQLALTTPKTRGSKNWVAVSDRVATALRHRAREKCSSTAQGLRGDFVFHQPDGRPLHPQYALNRFHLLCRDAHVPRTTLHDLRHLAATISINASVPLTVVSKTLRHSTLSTTANIYSHLTAQAARAAVDAIDKTLTQAARPTTPPQPIPAARPHCDHIPKRHNQVTIIRRPTEATSYSSPAPKRSGACDHLATTSRQNVRKVVPSLRGNDLRPAKTLVGTTGFEPATP</sequence>
<dbReference type="Pfam" id="PF14659">
    <property type="entry name" value="Phage_int_SAM_3"/>
    <property type="match status" value="1"/>
</dbReference>
<dbReference type="InterPro" id="IPR013762">
    <property type="entry name" value="Integrase-like_cat_sf"/>
</dbReference>
<evidence type="ECO:0000256" key="3">
    <source>
        <dbReference type="ARBA" id="ARBA00023125"/>
    </source>
</evidence>
<evidence type="ECO:0000259" key="7">
    <source>
        <dbReference type="PROSITE" id="PS51898"/>
    </source>
</evidence>
<dbReference type="InterPro" id="IPR002104">
    <property type="entry name" value="Integrase_catalytic"/>
</dbReference>
<accession>A0ABS1PUI9</accession>
<organism evidence="9 10">
    <name type="scientific">Streptomyces endocoffeicus</name>
    <dbReference type="NCBI Taxonomy" id="2898945"/>
    <lineage>
        <taxon>Bacteria</taxon>
        <taxon>Bacillati</taxon>
        <taxon>Actinomycetota</taxon>
        <taxon>Actinomycetes</taxon>
        <taxon>Kitasatosporales</taxon>
        <taxon>Streptomycetaceae</taxon>
        <taxon>Streptomyces</taxon>
    </lineage>
</organism>
<dbReference type="InterPro" id="IPR010998">
    <property type="entry name" value="Integrase_recombinase_N"/>
</dbReference>
<evidence type="ECO:0000256" key="1">
    <source>
        <dbReference type="ARBA" id="ARBA00008857"/>
    </source>
</evidence>
<feature type="region of interest" description="Disordered" evidence="6">
    <location>
        <begin position="358"/>
        <end position="416"/>
    </location>
</feature>
<dbReference type="InterPro" id="IPR004107">
    <property type="entry name" value="Integrase_SAM-like_N"/>
</dbReference>
<dbReference type="Pfam" id="PF00589">
    <property type="entry name" value="Phage_integrase"/>
    <property type="match status" value="1"/>
</dbReference>
<proteinExistence type="inferred from homology"/>
<gene>
    <name evidence="9" type="ORF">JK364_27275</name>
</gene>
<dbReference type="InterPro" id="IPR011010">
    <property type="entry name" value="DNA_brk_join_enz"/>
</dbReference>
<evidence type="ECO:0000313" key="10">
    <source>
        <dbReference type="Proteomes" id="UP000621510"/>
    </source>
</evidence>
<keyword evidence="10" id="KW-1185">Reference proteome</keyword>
<evidence type="ECO:0000256" key="5">
    <source>
        <dbReference type="PROSITE-ProRule" id="PRU01248"/>
    </source>
</evidence>
<evidence type="ECO:0000256" key="4">
    <source>
        <dbReference type="ARBA" id="ARBA00023172"/>
    </source>
</evidence>
<reference evidence="9 10" key="1">
    <citation type="submission" date="2021-01" db="EMBL/GenBank/DDBJ databases">
        <title>WGS of actinomycetes isolated from Thailand.</title>
        <authorList>
            <person name="Thawai C."/>
        </authorList>
    </citation>
    <scope>NUCLEOTIDE SEQUENCE [LARGE SCALE GENOMIC DNA]</scope>
    <source>
        <strain evidence="9 10">CA3R110</strain>
    </source>
</reference>
<dbReference type="PROSITE" id="PS51900">
    <property type="entry name" value="CB"/>
    <property type="match status" value="1"/>
</dbReference>
<dbReference type="CDD" id="cd01189">
    <property type="entry name" value="INT_ICEBs1_C_like"/>
    <property type="match status" value="1"/>
</dbReference>
<dbReference type="PROSITE" id="PS51898">
    <property type="entry name" value="TYR_RECOMBINASE"/>
    <property type="match status" value="1"/>
</dbReference>
<protein>
    <submittedName>
        <fullName evidence="9">Site-specific integrase</fullName>
    </submittedName>
</protein>
<dbReference type="PANTHER" id="PTHR30349:SF41">
    <property type="entry name" value="INTEGRASE_RECOMBINASE PROTEIN MJ0367-RELATED"/>
    <property type="match status" value="1"/>
</dbReference>